<evidence type="ECO:0000313" key="12">
    <source>
        <dbReference type="Proteomes" id="UP000064189"/>
    </source>
</evidence>
<feature type="domain" description="DHHA1" evidence="8">
    <location>
        <begin position="349"/>
        <end position="440"/>
    </location>
</feature>
<dbReference type="Proteomes" id="UP000064189">
    <property type="component" value="Unassembled WGS sequence"/>
</dbReference>
<evidence type="ECO:0000256" key="2">
    <source>
        <dbReference type="ARBA" id="ARBA00019841"/>
    </source>
</evidence>
<evidence type="ECO:0000313" key="11">
    <source>
        <dbReference type="EMBL" id="KWW14087.1"/>
    </source>
</evidence>
<dbReference type="RefSeq" id="WP_061143713.1">
    <property type="nucleotide sequence ID" value="NZ_LNNH01000040.1"/>
</dbReference>
<comment type="caution">
    <text evidence="11">The sequence shown here is derived from an EMBL/GenBank/DDBJ whole genome shotgun (WGS) entry which is preliminary data.</text>
</comment>
<dbReference type="Pfam" id="PF01368">
    <property type="entry name" value="DHH"/>
    <property type="match status" value="1"/>
</dbReference>
<dbReference type="GO" id="GO:0006281">
    <property type="term" value="P:DNA repair"/>
    <property type="evidence" value="ECO:0007669"/>
    <property type="project" value="InterPro"/>
</dbReference>
<dbReference type="SUPFAM" id="SSF64182">
    <property type="entry name" value="DHH phosphoesterases"/>
    <property type="match status" value="1"/>
</dbReference>
<evidence type="ECO:0000259" key="10">
    <source>
        <dbReference type="Pfam" id="PF17768"/>
    </source>
</evidence>
<organism evidence="11 12">
    <name type="scientific">Peribacillus simplex</name>
    <dbReference type="NCBI Taxonomy" id="1478"/>
    <lineage>
        <taxon>Bacteria</taxon>
        <taxon>Bacillati</taxon>
        <taxon>Bacillota</taxon>
        <taxon>Bacilli</taxon>
        <taxon>Bacillales</taxon>
        <taxon>Bacillaceae</taxon>
        <taxon>Peribacillus</taxon>
    </lineage>
</organism>
<feature type="domain" description="DDH" evidence="7">
    <location>
        <begin position="82"/>
        <end position="226"/>
    </location>
</feature>
<sequence>MLKPKTRWNLRTADENKVAILAEELHITPLVAALLVNRGLDTIDSARSFLFVKNQTFHDPFLLKDMDKAVYRIREAIQNGEKIRIFGDYDADGVTSTTVMLTTLMRMGADVDFYIPNRFTEGYGPNPMAFRLAAEQGVKVLITVDTGISAVAEADLAGELGMDYILTDHHEPGPVLPKALAIIHPKLEEGSYPFKDLAGVGVAFKLAHALLGELPEDLLEIAAIGTIADLVPLKGENRLIAAKGIEQLRLTGRPGLVALMKVANVQQEALNEESIGFAMAPRINAVGRLGDADPAVDLLMAANLAEAMELANEINDINKERQAMVATMAEEAIKEVEENFPLESNGVLIIGREGWNAGVVGIVASKLVERFYRPTIVLSYDREKGLAKGSARSIAGFDLFESLSSCRELLPHFGGHPMAAGMTLKMDDVQELRDRMNVIAKEQLTEEDFTPITDLDGATALADVSIQTIQEMSLLAPFGVTNPKPRILIDSVQLSSVRKIGANQNHLKVQLEDGDNHKLDGVGFGLGHFVDEIAPHAEVSVIGELSINEWNNMKKPQIFVQDISVDHWQLFDYRGKGQAEKWLVDIPAQNRKIVMFSEDIYARYPFLQNHPDLVHIKNGEDADELDCFEAHVVFMDMPPLRDVLKRVIANKKPSRIYAHFSHDQDHFLSTMPTRDHFKWFYAFLAKKGPLDVKRYGDDLAKYRGWSRDTVDFISKVFFELDFVTIENGLIMLTTNAKKRDLSESESFIRKKEQFELEQELVYSSYQQLFDWFNLYLVHEATDLEEETKQWI</sequence>
<proteinExistence type="inferred from homology"/>
<comment type="similarity">
    <text evidence="1">Belongs to the RecJ family.</text>
</comment>
<name>A0A109MUD0_9BACI</name>
<dbReference type="InterPro" id="IPR038763">
    <property type="entry name" value="DHH_sf"/>
</dbReference>
<dbReference type="InterPro" id="IPR041122">
    <property type="entry name" value="RecJ_OB"/>
</dbReference>
<dbReference type="GO" id="GO:0006310">
    <property type="term" value="P:DNA recombination"/>
    <property type="evidence" value="ECO:0007669"/>
    <property type="project" value="InterPro"/>
</dbReference>
<dbReference type="AlphaFoldDB" id="A0A109MUD0"/>
<keyword evidence="5 11" id="KW-0269">Exonuclease</keyword>
<keyword evidence="6" id="KW-0175">Coiled coil</keyword>
<protein>
    <recommendedName>
        <fullName evidence="2">Single-stranded-DNA-specific exonuclease RecJ</fullName>
    </recommendedName>
</protein>
<feature type="domain" description="RecJ OB" evidence="10">
    <location>
        <begin position="456"/>
        <end position="562"/>
    </location>
</feature>
<evidence type="ECO:0000256" key="4">
    <source>
        <dbReference type="ARBA" id="ARBA00022801"/>
    </source>
</evidence>
<evidence type="ECO:0000256" key="3">
    <source>
        <dbReference type="ARBA" id="ARBA00022722"/>
    </source>
</evidence>
<dbReference type="InterPro" id="IPR003156">
    <property type="entry name" value="DHHA1_dom"/>
</dbReference>
<dbReference type="GO" id="GO:0003676">
    <property type="term" value="F:nucleic acid binding"/>
    <property type="evidence" value="ECO:0007669"/>
    <property type="project" value="InterPro"/>
</dbReference>
<evidence type="ECO:0000259" key="9">
    <source>
        <dbReference type="Pfam" id="PF10141"/>
    </source>
</evidence>
<feature type="coiled-coil region" evidence="6">
    <location>
        <begin position="300"/>
        <end position="327"/>
    </location>
</feature>
<dbReference type="InterPro" id="IPR004610">
    <property type="entry name" value="RecJ"/>
</dbReference>
<dbReference type="GO" id="GO:0008409">
    <property type="term" value="F:5'-3' exonuclease activity"/>
    <property type="evidence" value="ECO:0007669"/>
    <property type="project" value="InterPro"/>
</dbReference>
<dbReference type="PANTHER" id="PTHR30255">
    <property type="entry name" value="SINGLE-STRANDED-DNA-SPECIFIC EXONUCLEASE RECJ"/>
    <property type="match status" value="1"/>
</dbReference>
<keyword evidence="3" id="KW-0540">Nuclease</keyword>
<feature type="domain" description="Single-stranded-DNA-specific exonuclease RecJ C-terminal" evidence="9">
    <location>
        <begin position="569"/>
        <end position="772"/>
    </location>
</feature>
<evidence type="ECO:0000256" key="1">
    <source>
        <dbReference type="ARBA" id="ARBA00005915"/>
    </source>
</evidence>
<dbReference type="InterPro" id="IPR018779">
    <property type="entry name" value="RecJ_C"/>
</dbReference>
<keyword evidence="4" id="KW-0378">Hydrolase</keyword>
<dbReference type="Pfam" id="PF10141">
    <property type="entry name" value="ssDNA-exonuc_C"/>
    <property type="match status" value="1"/>
</dbReference>
<dbReference type="InterPro" id="IPR001667">
    <property type="entry name" value="DDH_dom"/>
</dbReference>
<evidence type="ECO:0000259" key="8">
    <source>
        <dbReference type="Pfam" id="PF02272"/>
    </source>
</evidence>
<dbReference type="EMBL" id="LNNH01000040">
    <property type="protein sequence ID" value="KWW14087.1"/>
    <property type="molecule type" value="Genomic_DNA"/>
</dbReference>
<accession>A0A109MUD0</accession>
<dbReference type="Pfam" id="PF17768">
    <property type="entry name" value="RecJ_OB"/>
    <property type="match status" value="1"/>
</dbReference>
<dbReference type="NCBIfam" id="TIGR00644">
    <property type="entry name" value="recJ"/>
    <property type="match status" value="1"/>
</dbReference>
<dbReference type="Gene3D" id="3.10.310.30">
    <property type="match status" value="1"/>
</dbReference>
<dbReference type="InterPro" id="IPR051673">
    <property type="entry name" value="SSDNA_exonuclease_RecJ"/>
</dbReference>
<evidence type="ECO:0000256" key="5">
    <source>
        <dbReference type="ARBA" id="ARBA00022839"/>
    </source>
</evidence>
<dbReference type="PANTHER" id="PTHR30255:SF2">
    <property type="entry name" value="SINGLE-STRANDED-DNA-SPECIFIC EXONUCLEASE RECJ"/>
    <property type="match status" value="1"/>
</dbReference>
<reference evidence="11 12" key="1">
    <citation type="submission" date="2015-11" db="EMBL/GenBank/DDBJ databases">
        <title>Genome Sequence of Bacillus simplex strain VanAntwerpen2.</title>
        <authorList>
            <person name="Couger M.B."/>
        </authorList>
    </citation>
    <scope>NUCLEOTIDE SEQUENCE [LARGE SCALE GENOMIC DNA]</scope>
    <source>
        <strain evidence="11 12">VanAntwerpen02</strain>
    </source>
</reference>
<evidence type="ECO:0000256" key="6">
    <source>
        <dbReference type="SAM" id="Coils"/>
    </source>
</evidence>
<dbReference type="Gene3D" id="3.90.1640.30">
    <property type="match status" value="1"/>
</dbReference>
<evidence type="ECO:0000259" key="7">
    <source>
        <dbReference type="Pfam" id="PF01368"/>
    </source>
</evidence>
<gene>
    <name evidence="11" type="ORF">AS888_00720</name>
</gene>
<dbReference type="Pfam" id="PF02272">
    <property type="entry name" value="DHHA1"/>
    <property type="match status" value="1"/>
</dbReference>
<keyword evidence="12" id="KW-1185">Reference proteome</keyword>